<dbReference type="InterPro" id="IPR036388">
    <property type="entry name" value="WH-like_DNA-bd_sf"/>
</dbReference>
<name>A0ABY9QYY5_9BACT</name>
<accession>A0ABY9QYY5</accession>
<dbReference type="SUPFAM" id="SSF46785">
    <property type="entry name" value="Winged helix' DNA-binding domain"/>
    <property type="match status" value="1"/>
</dbReference>
<gene>
    <name evidence="1" type="ORF">KPS_002074</name>
</gene>
<dbReference type="InterPro" id="IPR036390">
    <property type="entry name" value="WH_DNA-bd_sf"/>
</dbReference>
<sequence length="225" mass="24886">MFFQGKDYIRPSKKLRLLSVVQALTENERLSQTQLARFSRTSSAMVNQYLAELHREGMVQFAPVNRKSFAYRLTDKGQEARRNMMEQYCAEMVRGFASIKELVRRRLEPLAEGRAPDAPPCPAPQRIEPLRLALFGAAETGEVVLAALEGTPFAVTLVVDNDTAKHGTPFHGHTVQPPAALLPEPGQLAVDAVVVSSFAHQRAIQQQLLAMPGMPESAREVVVLL</sequence>
<dbReference type="Pfam" id="PF13412">
    <property type="entry name" value="HTH_24"/>
    <property type="match status" value="1"/>
</dbReference>
<evidence type="ECO:0000313" key="2">
    <source>
        <dbReference type="Proteomes" id="UP001180616"/>
    </source>
</evidence>
<dbReference type="EMBL" id="CP133659">
    <property type="protein sequence ID" value="WMW64092.1"/>
    <property type="molecule type" value="Genomic_DNA"/>
</dbReference>
<protein>
    <submittedName>
        <fullName evidence="1">Winged helix-turn-helix transcriptional regulator</fullName>
    </submittedName>
</protein>
<keyword evidence="2" id="KW-1185">Reference proteome</keyword>
<dbReference type="RefSeq" id="WP_309540204.1">
    <property type="nucleotide sequence ID" value="NZ_CP133659.1"/>
</dbReference>
<reference evidence="1" key="1">
    <citation type="submission" date="2023-09" db="EMBL/GenBank/DDBJ databases">
        <authorList>
            <consortium name="CW5 consortium"/>
            <person name="Lu C.-W."/>
        </authorList>
    </citation>
    <scope>NUCLEOTIDE SEQUENCE</scope>
    <source>
        <strain evidence="1">KPS</strain>
    </source>
</reference>
<organism evidence="1 2">
    <name type="scientific">Nitratidesulfovibrio liaohensis</name>
    <dbReference type="NCBI Taxonomy" id="2604158"/>
    <lineage>
        <taxon>Bacteria</taxon>
        <taxon>Pseudomonadati</taxon>
        <taxon>Thermodesulfobacteriota</taxon>
        <taxon>Desulfovibrionia</taxon>
        <taxon>Desulfovibrionales</taxon>
        <taxon>Desulfovibrionaceae</taxon>
        <taxon>Nitratidesulfovibrio</taxon>
    </lineage>
</organism>
<dbReference type="Gene3D" id="1.10.10.10">
    <property type="entry name" value="Winged helix-like DNA-binding domain superfamily/Winged helix DNA-binding domain"/>
    <property type="match status" value="1"/>
</dbReference>
<proteinExistence type="predicted"/>
<evidence type="ECO:0000313" key="1">
    <source>
        <dbReference type="EMBL" id="WMW64092.1"/>
    </source>
</evidence>
<dbReference type="Proteomes" id="UP001180616">
    <property type="component" value="Chromosome"/>
</dbReference>